<dbReference type="EMBL" id="VSRR010000036">
    <property type="protein sequence ID" value="MPC08599.1"/>
    <property type="molecule type" value="Genomic_DNA"/>
</dbReference>
<dbReference type="AlphaFoldDB" id="A0A5B7CGI7"/>
<protein>
    <submittedName>
        <fullName evidence="1">Uncharacterized protein</fullName>
    </submittedName>
</protein>
<reference evidence="1 2" key="1">
    <citation type="submission" date="2019-05" db="EMBL/GenBank/DDBJ databases">
        <title>Another draft genome of Portunus trituberculatus and its Hox gene families provides insights of decapod evolution.</title>
        <authorList>
            <person name="Jeong J.-H."/>
            <person name="Song I."/>
            <person name="Kim S."/>
            <person name="Choi T."/>
            <person name="Kim D."/>
            <person name="Ryu S."/>
            <person name="Kim W."/>
        </authorList>
    </citation>
    <scope>NUCLEOTIDE SEQUENCE [LARGE SCALE GENOMIC DNA]</scope>
    <source>
        <tissue evidence="1">Muscle</tissue>
    </source>
</reference>
<name>A0A5B7CGI7_PORTR</name>
<keyword evidence="2" id="KW-1185">Reference proteome</keyword>
<gene>
    <name evidence="1" type="ORF">E2C01_001187</name>
</gene>
<organism evidence="1 2">
    <name type="scientific">Portunus trituberculatus</name>
    <name type="common">Swimming crab</name>
    <name type="synonym">Neptunus trituberculatus</name>
    <dbReference type="NCBI Taxonomy" id="210409"/>
    <lineage>
        <taxon>Eukaryota</taxon>
        <taxon>Metazoa</taxon>
        <taxon>Ecdysozoa</taxon>
        <taxon>Arthropoda</taxon>
        <taxon>Crustacea</taxon>
        <taxon>Multicrustacea</taxon>
        <taxon>Malacostraca</taxon>
        <taxon>Eumalacostraca</taxon>
        <taxon>Eucarida</taxon>
        <taxon>Decapoda</taxon>
        <taxon>Pleocyemata</taxon>
        <taxon>Brachyura</taxon>
        <taxon>Eubrachyura</taxon>
        <taxon>Portunoidea</taxon>
        <taxon>Portunidae</taxon>
        <taxon>Portuninae</taxon>
        <taxon>Portunus</taxon>
    </lineage>
</organism>
<dbReference type="Proteomes" id="UP000324222">
    <property type="component" value="Unassembled WGS sequence"/>
</dbReference>
<sequence>MWSPADSRWVIVVVAARPEANASPDKEKTHISASCATVQQVMGPGTSPSSPWLGFLSVHTQRTESRCDHQYTCEGKTIHLYQLV</sequence>
<proteinExistence type="predicted"/>
<comment type="caution">
    <text evidence="1">The sequence shown here is derived from an EMBL/GenBank/DDBJ whole genome shotgun (WGS) entry which is preliminary data.</text>
</comment>
<evidence type="ECO:0000313" key="2">
    <source>
        <dbReference type="Proteomes" id="UP000324222"/>
    </source>
</evidence>
<accession>A0A5B7CGI7</accession>
<evidence type="ECO:0000313" key="1">
    <source>
        <dbReference type="EMBL" id="MPC08599.1"/>
    </source>
</evidence>